<dbReference type="RefSeq" id="WP_008484626.1">
    <property type="nucleotide sequence ID" value="NZ_AMRI01000012.1"/>
</dbReference>
<dbReference type="EMBL" id="AMRI01000012">
    <property type="protein sequence ID" value="EKE73740.1"/>
    <property type="molecule type" value="Genomic_DNA"/>
</dbReference>
<evidence type="ECO:0000313" key="2">
    <source>
        <dbReference type="Proteomes" id="UP000006755"/>
    </source>
</evidence>
<name>K2K8Y7_9GAMM</name>
<keyword evidence="2" id="KW-1185">Reference proteome</keyword>
<dbReference type="AlphaFoldDB" id="K2K8Y7"/>
<dbReference type="eggNOG" id="COG3153">
    <property type="taxonomic scope" value="Bacteria"/>
</dbReference>
<dbReference type="SUPFAM" id="SSF55729">
    <property type="entry name" value="Acyl-CoA N-acyltransferases (Nat)"/>
    <property type="match status" value="1"/>
</dbReference>
<gene>
    <name evidence="1" type="ORF">B3C1_10092</name>
</gene>
<protein>
    <submittedName>
        <fullName evidence="1">Acetyltransferase</fullName>
    </submittedName>
</protein>
<accession>K2K8Y7</accession>
<dbReference type="Proteomes" id="UP000006755">
    <property type="component" value="Unassembled WGS sequence"/>
</dbReference>
<evidence type="ECO:0000313" key="1">
    <source>
        <dbReference type="EMBL" id="EKE73740.1"/>
    </source>
</evidence>
<dbReference type="GO" id="GO:0016740">
    <property type="term" value="F:transferase activity"/>
    <property type="evidence" value="ECO:0007669"/>
    <property type="project" value="UniProtKB-KW"/>
</dbReference>
<dbReference type="Gene3D" id="3.40.630.30">
    <property type="match status" value="1"/>
</dbReference>
<reference evidence="1 2" key="1">
    <citation type="journal article" date="2012" name="J. Bacteriol.">
        <title>Genome Sequence of Gallaecimonas xiamenensis Type Strain 3-C-1.</title>
        <authorList>
            <person name="Lai Q."/>
            <person name="Wang L."/>
            <person name="Wang W."/>
            <person name="Shao Z."/>
        </authorList>
    </citation>
    <scope>NUCLEOTIDE SEQUENCE [LARGE SCALE GENOMIC DNA]</scope>
    <source>
        <strain evidence="1 2">3-C-1</strain>
    </source>
</reference>
<dbReference type="InterPro" id="IPR016181">
    <property type="entry name" value="Acyl_CoA_acyltransferase"/>
</dbReference>
<organism evidence="1 2">
    <name type="scientific">Gallaecimonas xiamenensis 3-C-1</name>
    <dbReference type="NCBI Taxonomy" id="745411"/>
    <lineage>
        <taxon>Bacteria</taxon>
        <taxon>Pseudomonadati</taxon>
        <taxon>Pseudomonadota</taxon>
        <taxon>Gammaproteobacteria</taxon>
        <taxon>Enterobacterales</taxon>
        <taxon>Gallaecimonadaceae</taxon>
        <taxon>Gallaecimonas</taxon>
    </lineage>
</organism>
<dbReference type="PATRIC" id="fig|745411.4.peg.1980"/>
<sequence>MTQFVIRPERQGDIQAIGQVTKAAFAQAAHSSHTEHFIVDALRREGALALSLVAEEAGQVLGHLALSPVTLTPQEDAWLGLGPISVYRRGADGGSHCRGQKSWC</sequence>
<keyword evidence="1" id="KW-0808">Transferase</keyword>
<comment type="caution">
    <text evidence="1">The sequence shown here is derived from an EMBL/GenBank/DDBJ whole genome shotgun (WGS) entry which is preliminary data.</text>
</comment>
<proteinExistence type="predicted"/>
<dbReference type="STRING" id="745411.B3C1_10092"/>